<name>A0A4S4E0W3_CAMSN</name>
<dbReference type="SMART" id="SM00184">
    <property type="entry name" value="RING"/>
    <property type="match status" value="1"/>
</dbReference>
<evidence type="ECO:0000256" key="1">
    <source>
        <dbReference type="ARBA" id="ARBA00022723"/>
    </source>
</evidence>
<comment type="caution">
    <text evidence="6">The sequence shown here is derived from an EMBL/GenBank/DDBJ whole genome shotgun (WGS) entry which is preliminary data.</text>
</comment>
<dbReference type="Proteomes" id="UP000306102">
    <property type="component" value="Unassembled WGS sequence"/>
</dbReference>
<proteinExistence type="predicted"/>
<sequence length="166" mass="19087">MGFPIGYSGRFIPKLILLILSLLDFIKKLLRFVYLRDFPEPQIAWPPLPEFPPEPHSVSPDTIRELLPVLKFSDLVPVPVDPPEICAVCLYEFAGDDDIRLLSNCRHIFHRSCLDRWIDHGNRTCPLCRTRFVNDDLLDAFNEKIWESAEIPNSYGDYSPISSTSL</sequence>
<dbReference type="PANTHER" id="PTHR45969:SF10">
    <property type="entry name" value="BRASSINOSTEROID-RESPONSIVE RING PROTEIN 1"/>
    <property type="match status" value="1"/>
</dbReference>
<evidence type="ECO:0000256" key="4">
    <source>
        <dbReference type="PROSITE-ProRule" id="PRU00175"/>
    </source>
</evidence>
<keyword evidence="2 4" id="KW-0863">Zinc-finger</keyword>
<dbReference type="InterPro" id="IPR011016">
    <property type="entry name" value="Znf_RING-CH"/>
</dbReference>
<keyword evidence="3" id="KW-0862">Zinc</keyword>
<dbReference type="Gene3D" id="3.30.40.10">
    <property type="entry name" value="Zinc/RING finger domain, C3HC4 (zinc finger)"/>
    <property type="match status" value="1"/>
</dbReference>
<keyword evidence="7" id="KW-1185">Reference proteome</keyword>
<dbReference type="GO" id="GO:0008270">
    <property type="term" value="F:zinc ion binding"/>
    <property type="evidence" value="ECO:0007669"/>
    <property type="project" value="UniProtKB-KW"/>
</dbReference>
<protein>
    <recommendedName>
        <fullName evidence="5">RING-type domain-containing protein</fullName>
    </recommendedName>
</protein>
<dbReference type="SUPFAM" id="SSF57850">
    <property type="entry name" value="RING/U-box"/>
    <property type="match status" value="1"/>
</dbReference>
<dbReference type="GO" id="GO:0061630">
    <property type="term" value="F:ubiquitin protein ligase activity"/>
    <property type="evidence" value="ECO:0007669"/>
    <property type="project" value="TreeGrafter"/>
</dbReference>
<feature type="domain" description="RING-type" evidence="5">
    <location>
        <begin position="86"/>
        <end position="129"/>
    </location>
</feature>
<dbReference type="AlphaFoldDB" id="A0A4S4E0W3"/>
<dbReference type="InterPro" id="IPR001841">
    <property type="entry name" value="Znf_RING"/>
</dbReference>
<keyword evidence="1" id="KW-0479">Metal-binding</keyword>
<evidence type="ECO:0000256" key="3">
    <source>
        <dbReference type="ARBA" id="ARBA00022833"/>
    </source>
</evidence>
<evidence type="ECO:0000313" key="6">
    <source>
        <dbReference type="EMBL" id="THG09443.1"/>
    </source>
</evidence>
<dbReference type="SMART" id="SM00744">
    <property type="entry name" value="RINGv"/>
    <property type="match status" value="1"/>
</dbReference>
<organism evidence="6 7">
    <name type="scientific">Camellia sinensis var. sinensis</name>
    <name type="common">China tea</name>
    <dbReference type="NCBI Taxonomy" id="542762"/>
    <lineage>
        <taxon>Eukaryota</taxon>
        <taxon>Viridiplantae</taxon>
        <taxon>Streptophyta</taxon>
        <taxon>Embryophyta</taxon>
        <taxon>Tracheophyta</taxon>
        <taxon>Spermatophyta</taxon>
        <taxon>Magnoliopsida</taxon>
        <taxon>eudicotyledons</taxon>
        <taxon>Gunneridae</taxon>
        <taxon>Pentapetalae</taxon>
        <taxon>asterids</taxon>
        <taxon>Ericales</taxon>
        <taxon>Theaceae</taxon>
        <taxon>Camellia</taxon>
    </lineage>
</organism>
<dbReference type="InterPro" id="IPR013083">
    <property type="entry name" value="Znf_RING/FYVE/PHD"/>
</dbReference>
<dbReference type="Pfam" id="PF13639">
    <property type="entry name" value="zf-RING_2"/>
    <property type="match status" value="1"/>
</dbReference>
<evidence type="ECO:0000313" key="7">
    <source>
        <dbReference type="Proteomes" id="UP000306102"/>
    </source>
</evidence>
<evidence type="ECO:0000256" key="2">
    <source>
        <dbReference type="ARBA" id="ARBA00022771"/>
    </source>
</evidence>
<accession>A0A4S4E0W3</accession>
<dbReference type="GO" id="GO:0016567">
    <property type="term" value="P:protein ubiquitination"/>
    <property type="evidence" value="ECO:0007669"/>
    <property type="project" value="TreeGrafter"/>
</dbReference>
<evidence type="ECO:0000259" key="5">
    <source>
        <dbReference type="PROSITE" id="PS50089"/>
    </source>
</evidence>
<dbReference type="PANTHER" id="PTHR45969">
    <property type="entry name" value="RING ZINC FINGER PROTEIN-RELATED"/>
    <property type="match status" value="1"/>
</dbReference>
<dbReference type="PROSITE" id="PS50089">
    <property type="entry name" value="ZF_RING_2"/>
    <property type="match status" value="1"/>
</dbReference>
<gene>
    <name evidence="6" type="ORF">TEA_007322</name>
</gene>
<reference evidence="6 7" key="1">
    <citation type="journal article" date="2018" name="Proc. Natl. Acad. Sci. U.S.A.">
        <title>Draft genome sequence of Camellia sinensis var. sinensis provides insights into the evolution of the tea genome and tea quality.</title>
        <authorList>
            <person name="Wei C."/>
            <person name="Yang H."/>
            <person name="Wang S."/>
            <person name="Zhao J."/>
            <person name="Liu C."/>
            <person name="Gao L."/>
            <person name="Xia E."/>
            <person name="Lu Y."/>
            <person name="Tai Y."/>
            <person name="She G."/>
            <person name="Sun J."/>
            <person name="Cao H."/>
            <person name="Tong W."/>
            <person name="Gao Q."/>
            <person name="Li Y."/>
            <person name="Deng W."/>
            <person name="Jiang X."/>
            <person name="Wang W."/>
            <person name="Chen Q."/>
            <person name="Zhang S."/>
            <person name="Li H."/>
            <person name="Wu J."/>
            <person name="Wang P."/>
            <person name="Li P."/>
            <person name="Shi C."/>
            <person name="Zheng F."/>
            <person name="Jian J."/>
            <person name="Huang B."/>
            <person name="Shan D."/>
            <person name="Shi M."/>
            <person name="Fang C."/>
            <person name="Yue Y."/>
            <person name="Li F."/>
            <person name="Li D."/>
            <person name="Wei S."/>
            <person name="Han B."/>
            <person name="Jiang C."/>
            <person name="Yin Y."/>
            <person name="Xia T."/>
            <person name="Zhang Z."/>
            <person name="Bennetzen J.L."/>
            <person name="Zhao S."/>
            <person name="Wan X."/>
        </authorList>
    </citation>
    <scope>NUCLEOTIDE SEQUENCE [LARGE SCALE GENOMIC DNA]</scope>
    <source>
        <strain evidence="7">cv. Shuchazao</strain>
        <tissue evidence="6">Leaf</tissue>
    </source>
</reference>
<dbReference type="EMBL" id="SDRB02008502">
    <property type="protein sequence ID" value="THG09443.1"/>
    <property type="molecule type" value="Genomic_DNA"/>
</dbReference>